<name>A0ABQ2HPB8_9MICO</name>
<dbReference type="InterPro" id="IPR050564">
    <property type="entry name" value="F420-G6PD/mer"/>
</dbReference>
<feature type="transmembrane region" description="Helical" evidence="2">
    <location>
        <begin position="34"/>
        <end position="54"/>
    </location>
</feature>
<dbReference type="InterPro" id="IPR011251">
    <property type="entry name" value="Luciferase-like_dom"/>
</dbReference>
<feature type="domain" description="Luciferase-like" evidence="3">
    <location>
        <begin position="159"/>
        <end position="298"/>
    </location>
</feature>
<evidence type="ECO:0000256" key="2">
    <source>
        <dbReference type="SAM" id="Phobius"/>
    </source>
</evidence>
<dbReference type="PANTHER" id="PTHR43244">
    <property type="match status" value="1"/>
</dbReference>
<evidence type="ECO:0000313" key="4">
    <source>
        <dbReference type="EMBL" id="GGM86225.1"/>
    </source>
</evidence>
<keyword evidence="2" id="KW-0472">Membrane</keyword>
<feature type="transmembrane region" description="Helical" evidence="2">
    <location>
        <begin position="116"/>
        <end position="149"/>
    </location>
</feature>
<sequence>MGFGISVAAFAVGEFSQVVKWRCGGSRTDVRGEVVFRVIFFAGILMLPLAQALAPEAVLDGAGVFVLGTVICWLGLLLRWWSFATLGTYFTTVVKTSSDQVVVERGPYRILRHPSYAGLLAAFLGCGLMLGNWVGTAACFLLILVGLIYRLQREEHAMAVAQVTTRLELGTLVASTVLRGPAPLARVAATLQDLSGGRFVLGIGAGVPGDEKVVSGVASQSAERFQVFTETVEALTALWRGAASWSGSRVRVEGVVPLPLVPGQAPPHLMISAHGPRGYDLVARLGDGWSTYGGVTAPALPERDFWALVTQQSQQVTRACERVGRDPGTLRRSLLVGYGSMQPLASEEAYLDTLEHAARADYDEVVVYWPWPDTVPGDRPTRCLGIGFGLSPKLSRPPWRAHGGSAAKTVP</sequence>
<accession>A0ABQ2HPB8</accession>
<dbReference type="PANTHER" id="PTHR43244:SF1">
    <property type="entry name" value="5,10-METHYLENETETRAHYDROMETHANOPTERIN REDUCTASE"/>
    <property type="match status" value="1"/>
</dbReference>
<keyword evidence="1" id="KW-0560">Oxidoreductase</keyword>
<keyword evidence="2" id="KW-0812">Transmembrane</keyword>
<evidence type="ECO:0000259" key="3">
    <source>
        <dbReference type="Pfam" id="PF00296"/>
    </source>
</evidence>
<protein>
    <recommendedName>
        <fullName evidence="3">Luciferase-like domain-containing protein</fullName>
    </recommendedName>
</protein>
<evidence type="ECO:0000256" key="1">
    <source>
        <dbReference type="ARBA" id="ARBA00023002"/>
    </source>
</evidence>
<reference evidence="5" key="1">
    <citation type="journal article" date="2019" name="Int. J. Syst. Evol. Microbiol.">
        <title>The Global Catalogue of Microorganisms (GCM) 10K type strain sequencing project: providing services to taxonomists for standard genome sequencing and annotation.</title>
        <authorList>
            <consortium name="The Broad Institute Genomics Platform"/>
            <consortium name="The Broad Institute Genome Sequencing Center for Infectious Disease"/>
            <person name="Wu L."/>
            <person name="Ma J."/>
        </authorList>
    </citation>
    <scope>NUCLEOTIDE SEQUENCE [LARGE SCALE GENOMIC DNA]</scope>
    <source>
        <strain evidence="5">JCM 1365</strain>
    </source>
</reference>
<keyword evidence="5" id="KW-1185">Reference proteome</keyword>
<dbReference type="EMBL" id="BMNZ01000002">
    <property type="protein sequence ID" value="GGM86225.1"/>
    <property type="molecule type" value="Genomic_DNA"/>
</dbReference>
<proteinExistence type="predicted"/>
<feature type="transmembrane region" description="Helical" evidence="2">
    <location>
        <begin position="61"/>
        <end position="81"/>
    </location>
</feature>
<dbReference type="CDD" id="cd01097">
    <property type="entry name" value="Tetrahydromethanopterin_reductase"/>
    <property type="match status" value="1"/>
</dbReference>
<comment type="caution">
    <text evidence="4">The sequence shown here is derived from an EMBL/GenBank/DDBJ whole genome shotgun (WGS) entry which is preliminary data.</text>
</comment>
<keyword evidence="2" id="KW-1133">Transmembrane helix</keyword>
<evidence type="ECO:0000313" key="5">
    <source>
        <dbReference type="Proteomes" id="UP000623461"/>
    </source>
</evidence>
<dbReference type="Pfam" id="PF00296">
    <property type="entry name" value="Bac_luciferase"/>
    <property type="match status" value="1"/>
</dbReference>
<dbReference type="Proteomes" id="UP000623461">
    <property type="component" value="Unassembled WGS sequence"/>
</dbReference>
<dbReference type="Gene3D" id="3.20.20.30">
    <property type="entry name" value="Luciferase-like domain"/>
    <property type="match status" value="1"/>
</dbReference>
<dbReference type="InterPro" id="IPR036661">
    <property type="entry name" value="Luciferase-like_sf"/>
</dbReference>
<dbReference type="Gene3D" id="1.20.120.1630">
    <property type="match status" value="1"/>
</dbReference>
<gene>
    <name evidence="4" type="ORF">GCM10009721_08750</name>
</gene>
<organism evidence="4 5">
    <name type="scientific">Terrabacter tumescens</name>
    <dbReference type="NCBI Taxonomy" id="60443"/>
    <lineage>
        <taxon>Bacteria</taxon>
        <taxon>Bacillati</taxon>
        <taxon>Actinomycetota</taxon>
        <taxon>Actinomycetes</taxon>
        <taxon>Micrococcales</taxon>
        <taxon>Intrasporangiaceae</taxon>
        <taxon>Terrabacter</taxon>
    </lineage>
</organism>
<dbReference type="SUPFAM" id="SSF51679">
    <property type="entry name" value="Bacterial luciferase-like"/>
    <property type="match status" value="1"/>
</dbReference>